<dbReference type="InterPro" id="IPR027268">
    <property type="entry name" value="Peptidase_M4/M1_CTD_sf"/>
</dbReference>
<evidence type="ECO:0000256" key="3">
    <source>
        <dbReference type="ARBA" id="ARBA00006006"/>
    </source>
</evidence>
<comment type="cofactor">
    <cofactor evidence="1 11">
        <name>Zn(2+)</name>
        <dbReference type="ChEBI" id="CHEBI:29105"/>
    </cofactor>
</comment>
<protein>
    <recommendedName>
        <fullName evidence="11">Extracellular metalloproteinase</fullName>
        <ecNumber evidence="11">3.4.24.-</ecNumber>
    </recommendedName>
    <alternativeName>
        <fullName evidence="11">Fungalysin</fullName>
    </alternativeName>
</protein>
<dbReference type="InterPro" id="IPR050371">
    <property type="entry name" value="Fungal_virulence_M36"/>
</dbReference>
<comment type="caution">
    <text evidence="12">The sequence shown here is derived from an EMBL/GenBank/DDBJ whole genome shotgun (WGS) entry which is preliminary data.</text>
</comment>
<evidence type="ECO:0000256" key="10">
    <source>
        <dbReference type="ARBA" id="ARBA00023145"/>
    </source>
</evidence>
<dbReference type="InterPro" id="IPR001842">
    <property type="entry name" value="Peptidase_M36"/>
</dbReference>
<comment type="similarity">
    <text evidence="3 11">Belongs to the peptidase M36 family.</text>
</comment>
<sequence length="219" mass="23764">MYRYTNTTPNRSPGFDNGVLIHEYGHGISNRLTGGPATSGCLSTVEAGGMGEGWSDMMALIVLAKSSDTATTQIFMGAYIKNRPAGIRSHPYTTDMRINPLTYVDLRTRPRVHAIGEVWASLLWEVYWSLVAKHGFSANLHDASQSAGNIVTMRIIIGGMMLQPCNPTFIEARNAIIAADASYYNGANKCDIIKAFAKRGLGSQATNIYTNDFSITSGC</sequence>
<keyword evidence="8 11" id="KW-0862">Zinc</keyword>
<keyword evidence="10 11" id="KW-0865">Zymogen</keyword>
<dbReference type="Gene3D" id="1.10.390.10">
    <property type="entry name" value="Neutral Protease Domain 2"/>
    <property type="match status" value="1"/>
</dbReference>
<dbReference type="PANTHER" id="PTHR33478">
    <property type="entry name" value="EXTRACELLULAR METALLOPROTEINASE MEP"/>
    <property type="match status" value="1"/>
</dbReference>
<keyword evidence="6 11" id="KW-0479">Metal-binding</keyword>
<evidence type="ECO:0000256" key="5">
    <source>
        <dbReference type="ARBA" id="ARBA00022670"/>
    </source>
</evidence>
<evidence type="ECO:0000256" key="6">
    <source>
        <dbReference type="ARBA" id="ARBA00022723"/>
    </source>
</evidence>
<keyword evidence="13" id="KW-1185">Reference proteome</keyword>
<keyword evidence="9 11" id="KW-0482">Metalloprotease</keyword>
<dbReference type="Proteomes" id="UP001648503">
    <property type="component" value="Unassembled WGS sequence"/>
</dbReference>
<accession>A0ABQ8F3W4</accession>
<evidence type="ECO:0000256" key="1">
    <source>
        <dbReference type="ARBA" id="ARBA00001947"/>
    </source>
</evidence>
<proteinExistence type="inferred from homology"/>
<evidence type="ECO:0000256" key="4">
    <source>
        <dbReference type="ARBA" id="ARBA00022525"/>
    </source>
</evidence>
<reference evidence="12 13" key="1">
    <citation type="submission" date="2021-02" db="EMBL/GenBank/DDBJ databases">
        <title>Variation within the Batrachochytrium salamandrivorans European outbreak.</title>
        <authorList>
            <person name="Kelly M."/>
            <person name="Pasmans F."/>
            <person name="Shea T.P."/>
            <person name="Munoz J.F."/>
            <person name="Carranza S."/>
            <person name="Cuomo C.A."/>
            <person name="Martel A."/>
        </authorList>
    </citation>
    <scope>NUCLEOTIDE SEQUENCE [LARGE SCALE GENOMIC DNA]</scope>
    <source>
        <strain evidence="12 13">AMFP18/2</strain>
    </source>
</reference>
<dbReference type="Gene3D" id="3.10.170.10">
    <property type="match status" value="1"/>
</dbReference>
<keyword evidence="4 11" id="KW-0964">Secreted</keyword>
<keyword evidence="5 11" id="KW-0645">Protease</keyword>
<gene>
    <name evidence="12" type="ORF">BASA50_008558</name>
</gene>
<evidence type="ECO:0000313" key="13">
    <source>
        <dbReference type="Proteomes" id="UP001648503"/>
    </source>
</evidence>
<name>A0ABQ8F3W4_9FUNG</name>
<evidence type="ECO:0000256" key="9">
    <source>
        <dbReference type="ARBA" id="ARBA00023049"/>
    </source>
</evidence>
<comment type="subcellular location">
    <subcellularLocation>
        <location evidence="2 11">Secreted</location>
    </subcellularLocation>
</comment>
<dbReference type="EC" id="3.4.24.-" evidence="11"/>
<evidence type="ECO:0000313" key="12">
    <source>
        <dbReference type="EMBL" id="KAH6591701.1"/>
    </source>
</evidence>
<keyword evidence="7 11" id="KW-0378">Hydrolase</keyword>
<dbReference type="SUPFAM" id="SSF55486">
    <property type="entry name" value="Metalloproteases ('zincins'), catalytic domain"/>
    <property type="match status" value="1"/>
</dbReference>
<dbReference type="PRINTS" id="PR00999">
    <property type="entry name" value="FUNGALYSIN"/>
</dbReference>
<evidence type="ECO:0000256" key="8">
    <source>
        <dbReference type="ARBA" id="ARBA00022833"/>
    </source>
</evidence>
<evidence type="ECO:0000256" key="2">
    <source>
        <dbReference type="ARBA" id="ARBA00004613"/>
    </source>
</evidence>
<evidence type="ECO:0000256" key="7">
    <source>
        <dbReference type="ARBA" id="ARBA00022801"/>
    </source>
</evidence>
<evidence type="ECO:0000256" key="11">
    <source>
        <dbReference type="RuleBase" id="RU364017"/>
    </source>
</evidence>
<dbReference type="PANTHER" id="PTHR33478:SF1">
    <property type="entry name" value="EXTRACELLULAR METALLOPROTEINASE MEP"/>
    <property type="match status" value="1"/>
</dbReference>
<dbReference type="EMBL" id="JAFCIX010000402">
    <property type="protein sequence ID" value="KAH6591701.1"/>
    <property type="molecule type" value="Genomic_DNA"/>
</dbReference>
<dbReference type="Pfam" id="PF02128">
    <property type="entry name" value="Peptidase_M36"/>
    <property type="match status" value="1"/>
</dbReference>
<organism evidence="12 13">
    <name type="scientific">Batrachochytrium salamandrivorans</name>
    <dbReference type="NCBI Taxonomy" id="1357716"/>
    <lineage>
        <taxon>Eukaryota</taxon>
        <taxon>Fungi</taxon>
        <taxon>Fungi incertae sedis</taxon>
        <taxon>Chytridiomycota</taxon>
        <taxon>Chytridiomycota incertae sedis</taxon>
        <taxon>Chytridiomycetes</taxon>
        <taxon>Rhizophydiales</taxon>
        <taxon>Rhizophydiales incertae sedis</taxon>
        <taxon>Batrachochytrium</taxon>
    </lineage>
</organism>